<feature type="compositionally biased region" description="Basic and acidic residues" evidence="4">
    <location>
        <begin position="324"/>
        <end position="337"/>
    </location>
</feature>
<evidence type="ECO:0000259" key="5">
    <source>
        <dbReference type="SMART" id="SM00646"/>
    </source>
</evidence>
<proteinExistence type="predicted"/>
<dbReference type="PANTHER" id="PTHR30404:SF0">
    <property type="entry name" value="N-ACETYLMURAMOYL-L-ALANINE AMIDASE AMIC"/>
    <property type="match status" value="1"/>
</dbReference>
<feature type="domain" description="MurNAc-LAA" evidence="5">
    <location>
        <begin position="99"/>
        <end position="288"/>
    </location>
</feature>
<dbReference type="CDD" id="cd02696">
    <property type="entry name" value="MurNAc-LAA"/>
    <property type="match status" value="1"/>
</dbReference>
<organism evidence="6 7">
    <name type="scientific">Chitinophaga qingshengii</name>
    <dbReference type="NCBI Taxonomy" id="1569794"/>
    <lineage>
        <taxon>Bacteria</taxon>
        <taxon>Pseudomonadati</taxon>
        <taxon>Bacteroidota</taxon>
        <taxon>Chitinophagia</taxon>
        <taxon>Chitinophagales</taxon>
        <taxon>Chitinophagaceae</taxon>
        <taxon>Chitinophaga</taxon>
    </lineage>
</organism>
<comment type="caution">
    <text evidence="6">The sequence shown here is derived from an EMBL/GenBank/DDBJ whole genome shotgun (WGS) entry which is preliminary data.</text>
</comment>
<dbReference type="RefSeq" id="WP_188089008.1">
    <property type="nucleotide sequence ID" value="NZ_JACVFC010000002.1"/>
</dbReference>
<comment type="catalytic activity">
    <reaction evidence="1">
        <text>Hydrolyzes the link between N-acetylmuramoyl residues and L-amino acid residues in certain cell-wall glycopeptides.</text>
        <dbReference type="EC" id="3.5.1.28"/>
    </reaction>
</comment>
<dbReference type="PANTHER" id="PTHR30404">
    <property type="entry name" value="N-ACETYLMURAMOYL-L-ALANINE AMIDASE"/>
    <property type="match status" value="1"/>
</dbReference>
<evidence type="ECO:0000256" key="2">
    <source>
        <dbReference type="ARBA" id="ARBA00011901"/>
    </source>
</evidence>
<evidence type="ECO:0000256" key="3">
    <source>
        <dbReference type="ARBA" id="ARBA00022801"/>
    </source>
</evidence>
<dbReference type="InterPro" id="IPR002508">
    <property type="entry name" value="MurNAc-LAA_cat"/>
</dbReference>
<keyword evidence="3" id="KW-0378">Hydrolase</keyword>
<evidence type="ECO:0000256" key="4">
    <source>
        <dbReference type="SAM" id="MobiDB-lite"/>
    </source>
</evidence>
<evidence type="ECO:0000256" key="1">
    <source>
        <dbReference type="ARBA" id="ARBA00001561"/>
    </source>
</evidence>
<dbReference type="SUPFAM" id="SSF53187">
    <property type="entry name" value="Zn-dependent exopeptidases"/>
    <property type="match status" value="1"/>
</dbReference>
<dbReference type="SMART" id="SM00646">
    <property type="entry name" value="Ami_3"/>
    <property type="match status" value="1"/>
</dbReference>
<sequence length="416" mass="47108">MRWNRFWILGLGTLFTCTFFIQAKNNPVSKKQENPIRTIVIDAGHGGEDPGARGSYSTEKQVTLAVALKLGKILEDNLPDVKVVYTRKSDRFDDPRKKAQIANDAKGDLFVSIHCNSTGKIRKVTGYKTVYHKKGKKKIPVKQPIYSYFASNAKGTETYIWATSKNNAKMESLKQNSVIVLDANSEETKQLMDDTDPETFILLNTLRNAYFDQSLRLSTLIEDEFTKAGRISRGARQRNEKGIWVLSATAMPSVLVELGFISNPEEEEYLNSMSGQQELAMGIFKAIKRYRDELERFTNNRSSTNGDEATASRPQAFHKARKQAGKDKIKAGKEKPTVPDPNDDYCIQLMTTDKLYTPGASIFRKLHGNISHEQIVLNKKKMHRYTWGHFKTDRQASTAVRKARKLGFRDAFVTSC</sequence>
<dbReference type="Gene3D" id="3.40.630.40">
    <property type="entry name" value="Zn-dependent exopeptidases"/>
    <property type="match status" value="1"/>
</dbReference>
<feature type="region of interest" description="Disordered" evidence="4">
    <location>
        <begin position="298"/>
        <end position="337"/>
    </location>
</feature>
<reference evidence="6 7" key="1">
    <citation type="submission" date="2020-09" db="EMBL/GenBank/DDBJ databases">
        <title>Genome sequences of type strains of Chitinophaga qingshengii and Chitinophaga varians.</title>
        <authorList>
            <person name="Kittiwongwattana C."/>
        </authorList>
    </citation>
    <scope>NUCLEOTIDE SEQUENCE [LARGE SCALE GENOMIC DNA]</scope>
    <source>
        <strain evidence="6 7">JCM 30026</strain>
    </source>
</reference>
<dbReference type="EMBL" id="JACVFC010000002">
    <property type="protein sequence ID" value="MBC9931862.1"/>
    <property type="molecule type" value="Genomic_DNA"/>
</dbReference>
<dbReference type="InterPro" id="IPR050695">
    <property type="entry name" value="N-acetylmuramoyl_amidase_3"/>
</dbReference>
<keyword evidence="7" id="KW-1185">Reference proteome</keyword>
<gene>
    <name evidence="6" type="ORF">ICL07_15870</name>
</gene>
<name>A0ABR7TMZ9_9BACT</name>
<dbReference type="Pfam" id="PF01520">
    <property type="entry name" value="Amidase_3"/>
    <property type="match status" value="1"/>
</dbReference>
<evidence type="ECO:0000313" key="7">
    <source>
        <dbReference type="Proteomes" id="UP000659124"/>
    </source>
</evidence>
<evidence type="ECO:0000313" key="6">
    <source>
        <dbReference type="EMBL" id="MBC9931862.1"/>
    </source>
</evidence>
<dbReference type="EC" id="3.5.1.28" evidence="2"/>
<protein>
    <recommendedName>
        <fullName evidence="2">N-acetylmuramoyl-L-alanine amidase</fullName>
        <ecNumber evidence="2">3.5.1.28</ecNumber>
    </recommendedName>
</protein>
<accession>A0ABR7TMZ9</accession>
<dbReference type="Proteomes" id="UP000659124">
    <property type="component" value="Unassembled WGS sequence"/>
</dbReference>